<evidence type="ECO:0000256" key="1">
    <source>
        <dbReference type="ARBA" id="ARBA00022723"/>
    </source>
</evidence>
<evidence type="ECO:0000313" key="8">
    <source>
        <dbReference type="EMBL" id="MBC5650101.1"/>
    </source>
</evidence>
<dbReference type="InterPro" id="IPR002509">
    <property type="entry name" value="NODB_dom"/>
</dbReference>
<dbReference type="Pfam" id="PF01522">
    <property type="entry name" value="Polysacc_deac_1"/>
    <property type="match status" value="1"/>
</dbReference>
<feature type="compositionally biased region" description="Acidic residues" evidence="5">
    <location>
        <begin position="380"/>
        <end position="418"/>
    </location>
</feature>
<keyword evidence="6" id="KW-0472">Membrane</keyword>
<dbReference type="SUPFAM" id="SSF69360">
    <property type="entry name" value="Cell wall binding repeat"/>
    <property type="match status" value="1"/>
</dbReference>
<evidence type="ECO:0000256" key="4">
    <source>
        <dbReference type="PROSITE-ProRule" id="PRU00591"/>
    </source>
</evidence>
<dbReference type="RefSeq" id="WP_186900868.1">
    <property type="nucleotide sequence ID" value="NZ_JACOOT010000008.1"/>
</dbReference>
<dbReference type="InterPro" id="IPR050248">
    <property type="entry name" value="Polysacc_deacetylase_ArnD"/>
</dbReference>
<feature type="region of interest" description="Disordered" evidence="5">
    <location>
        <begin position="369"/>
        <end position="418"/>
    </location>
</feature>
<dbReference type="Gene3D" id="3.20.20.370">
    <property type="entry name" value="Glycoside hydrolase/deacetylase"/>
    <property type="match status" value="1"/>
</dbReference>
<comment type="caution">
    <text evidence="8">The sequence shown here is derived from an EMBL/GenBank/DDBJ whole genome shotgun (WGS) entry which is preliminary data.</text>
</comment>
<dbReference type="PROSITE" id="PS51677">
    <property type="entry name" value="NODB"/>
    <property type="match status" value="1"/>
</dbReference>
<dbReference type="GO" id="GO:0046872">
    <property type="term" value="F:metal ion binding"/>
    <property type="evidence" value="ECO:0007669"/>
    <property type="project" value="UniProtKB-KW"/>
</dbReference>
<feature type="domain" description="NodB homology" evidence="7">
    <location>
        <begin position="160"/>
        <end position="337"/>
    </location>
</feature>
<keyword evidence="2" id="KW-0677">Repeat</keyword>
<dbReference type="InterPro" id="IPR011330">
    <property type="entry name" value="Glyco_hydro/deAcase_b/a-brl"/>
</dbReference>
<evidence type="ECO:0000256" key="5">
    <source>
        <dbReference type="SAM" id="MobiDB-lite"/>
    </source>
</evidence>
<keyword evidence="6" id="KW-0812">Transmembrane</keyword>
<evidence type="ECO:0000256" key="3">
    <source>
        <dbReference type="ARBA" id="ARBA00022801"/>
    </source>
</evidence>
<feature type="transmembrane region" description="Helical" evidence="6">
    <location>
        <begin position="21"/>
        <end position="44"/>
    </location>
</feature>
<organism evidence="8 9">
    <name type="scientific">Blautia segnis</name>
    <dbReference type="NCBI Taxonomy" id="2763030"/>
    <lineage>
        <taxon>Bacteria</taxon>
        <taxon>Bacillati</taxon>
        <taxon>Bacillota</taxon>
        <taxon>Clostridia</taxon>
        <taxon>Lachnospirales</taxon>
        <taxon>Lachnospiraceae</taxon>
        <taxon>Blautia</taxon>
    </lineage>
</organism>
<gene>
    <name evidence="8" type="ORF">H8S54_02920</name>
</gene>
<sequence>MDRSVIRERMRKKQRQIRRRKIIKLITYVVAMVLAVIFVIRGVIFPIVSRIGGKSTGESQQVQADAEQTVDPTAAQRQPLKGQSDLTKVSALTPGWHEDANGRWYQNADGTYYTGGFADIDDVKYSFDANGYMQTGWVTKGTQDYYFNDDGSYNAEKKRPMIALTFDDGPGEYTSELLDCLEENNAHATFFMLGQNVELYPDDVKRMLKLGCEIGNHSWDHKNMFELDIDSVVKQFNDADQALIDACGQASTVIRAPYGNANEEIMNAVGKPFFMWSLDSLDWSYKDVDLDYKSIMEDNASVIKDGTIILMHDIHEPSVKAAERIIPELINMGFKLVTVSEMAEAKNVTLQVASYNNFWQDILDQGQVPGYAGNSTSDADTSDSTEGDDSSGGENTEDSGDGSEDGSDGSDDGSDSEE</sequence>
<dbReference type="InterPro" id="IPR018337">
    <property type="entry name" value="Cell_wall/Cho-bd_repeat"/>
</dbReference>
<evidence type="ECO:0000256" key="6">
    <source>
        <dbReference type="SAM" id="Phobius"/>
    </source>
</evidence>
<name>A0A8I0AHD1_9FIRM</name>
<keyword evidence="3" id="KW-0378">Hydrolase</keyword>
<keyword evidence="9" id="KW-1185">Reference proteome</keyword>
<dbReference type="EMBL" id="JACOOT010000008">
    <property type="protein sequence ID" value="MBC5650101.1"/>
    <property type="molecule type" value="Genomic_DNA"/>
</dbReference>
<keyword evidence="6" id="KW-1133">Transmembrane helix</keyword>
<evidence type="ECO:0000256" key="2">
    <source>
        <dbReference type="ARBA" id="ARBA00022737"/>
    </source>
</evidence>
<evidence type="ECO:0000259" key="7">
    <source>
        <dbReference type="PROSITE" id="PS51677"/>
    </source>
</evidence>
<dbReference type="GO" id="GO:0016020">
    <property type="term" value="C:membrane"/>
    <property type="evidence" value="ECO:0007669"/>
    <property type="project" value="TreeGrafter"/>
</dbReference>
<dbReference type="PROSITE" id="PS51170">
    <property type="entry name" value="CW"/>
    <property type="match status" value="1"/>
</dbReference>
<protein>
    <submittedName>
        <fullName evidence="8">Polysaccharide deacetylase family protein</fullName>
    </submittedName>
</protein>
<feature type="repeat" description="Cell wall-binding" evidence="4">
    <location>
        <begin position="134"/>
        <end position="153"/>
    </location>
</feature>
<dbReference type="GO" id="GO:0005975">
    <property type="term" value="P:carbohydrate metabolic process"/>
    <property type="evidence" value="ECO:0007669"/>
    <property type="project" value="InterPro"/>
</dbReference>
<dbReference type="Proteomes" id="UP000652847">
    <property type="component" value="Unassembled WGS sequence"/>
</dbReference>
<evidence type="ECO:0000313" key="9">
    <source>
        <dbReference type="Proteomes" id="UP000652847"/>
    </source>
</evidence>
<dbReference type="GO" id="GO:0016810">
    <property type="term" value="F:hydrolase activity, acting on carbon-nitrogen (but not peptide) bonds"/>
    <property type="evidence" value="ECO:0007669"/>
    <property type="project" value="InterPro"/>
</dbReference>
<proteinExistence type="predicted"/>
<feature type="region of interest" description="Disordered" evidence="5">
    <location>
        <begin position="56"/>
        <end position="83"/>
    </location>
</feature>
<dbReference type="SUPFAM" id="SSF88713">
    <property type="entry name" value="Glycoside hydrolase/deacetylase"/>
    <property type="match status" value="1"/>
</dbReference>
<dbReference type="CDD" id="cd10954">
    <property type="entry name" value="CE4_CtAXE_like"/>
    <property type="match status" value="1"/>
</dbReference>
<dbReference type="PANTHER" id="PTHR10587:SF133">
    <property type="entry name" value="CHITIN DEACETYLASE 1-RELATED"/>
    <property type="match status" value="1"/>
</dbReference>
<keyword evidence="1" id="KW-0479">Metal-binding</keyword>
<dbReference type="PANTHER" id="PTHR10587">
    <property type="entry name" value="GLYCOSYL TRANSFERASE-RELATED"/>
    <property type="match status" value="1"/>
</dbReference>
<accession>A0A8I0AHD1</accession>
<dbReference type="AlphaFoldDB" id="A0A8I0AHD1"/>
<dbReference type="Gene3D" id="2.10.270.10">
    <property type="entry name" value="Cholin Binding"/>
    <property type="match status" value="1"/>
</dbReference>
<reference evidence="8 9" key="1">
    <citation type="submission" date="2020-08" db="EMBL/GenBank/DDBJ databases">
        <title>Genome public.</title>
        <authorList>
            <person name="Liu C."/>
            <person name="Sun Q."/>
        </authorList>
    </citation>
    <scope>NUCLEOTIDE SEQUENCE [LARGE SCALE GENOMIC DNA]</scope>
    <source>
        <strain evidence="8 9">BX17</strain>
    </source>
</reference>